<feature type="region of interest" description="Disordered" evidence="5">
    <location>
        <begin position="309"/>
        <end position="342"/>
    </location>
</feature>
<evidence type="ECO:0000256" key="2">
    <source>
        <dbReference type="ARBA" id="ARBA00022692"/>
    </source>
</evidence>
<evidence type="ECO:0000313" key="8">
    <source>
        <dbReference type="Proteomes" id="UP001172159"/>
    </source>
</evidence>
<evidence type="ECO:0000256" key="5">
    <source>
        <dbReference type="SAM" id="MobiDB-lite"/>
    </source>
</evidence>
<dbReference type="Pfam" id="PF14880">
    <property type="entry name" value="COX14"/>
    <property type="match status" value="1"/>
</dbReference>
<feature type="compositionally biased region" description="Basic and acidic residues" evidence="5">
    <location>
        <begin position="282"/>
        <end position="292"/>
    </location>
</feature>
<reference evidence="7" key="1">
    <citation type="submission" date="2023-06" db="EMBL/GenBank/DDBJ databases">
        <title>Genome-scale phylogeny and comparative genomics of the fungal order Sordariales.</title>
        <authorList>
            <consortium name="Lawrence Berkeley National Laboratory"/>
            <person name="Hensen N."/>
            <person name="Bonometti L."/>
            <person name="Westerberg I."/>
            <person name="Brannstrom I.O."/>
            <person name="Guillou S."/>
            <person name="Cros-Aarteil S."/>
            <person name="Calhoun S."/>
            <person name="Haridas S."/>
            <person name="Kuo A."/>
            <person name="Mondo S."/>
            <person name="Pangilinan J."/>
            <person name="Riley R."/>
            <person name="Labutti K."/>
            <person name="Andreopoulos B."/>
            <person name="Lipzen A."/>
            <person name="Chen C."/>
            <person name="Yanf M."/>
            <person name="Daum C."/>
            <person name="Ng V."/>
            <person name="Clum A."/>
            <person name="Steindorff A."/>
            <person name="Ohm R."/>
            <person name="Martin F."/>
            <person name="Silar P."/>
            <person name="Natvig D."/>
            <person name="Lalanne C."/>
            <person name="Gautier V."/>
            <person name="Ament-Velasquez S.L."/>
            <person name="Kruys A."/>
            <person name="Hutchinson M.I."/>
            <person name="Powell A.J."/>
            <person name="Barry K."/>
            <person name="Miller A.N."/>
            <person name="Grigoriev I.V."/>
            <person name="Debuchy R."/>
            <person name="Gladieux P."/>
            <person name="Thoren M.H."/>
            <person name="Johannesson H."/>
        </authorList>
    </citation>
    <scope>NUCLEOTIDE SEQUENCE</scope>
    <source>
        <strain evidence="7">CBS 540.89</strain>
    </source>
</reference>
<protein>
    <submittedName>
        <fullName evidence="7">Cytochrome oxidase c assembly-domain-containing protein</fullName>
    </submittedName>
</protein>
<dbReference type="GO" id="GO:0016020">
    <property type="term" value="C:membrane"/>
    <property type="evidence" value="ECO:0007669"/>
    <property type="project" value="UniProtKB-SubCell"/>
</dbReference>
<comment type="caution">
    <text evidence="7">The sequence shown here is derived from an EMBL/GenBank/DDBJ whole genome shotgun (WGS) entry which is preliminary data.</text>
</comment>
<feature type="region of interest" description="Disordered" evidence="5">
    <location>
        <begin position="272"/>
        <end position="292"/>
    </location>
</feature>
<evidence type="ECO:0000313" key="7">
    <source>
        <dbReference type="EMBL" id="KAK0744267.1"/>
    </source>
</evidence>
<evidence type="ECO:0000256" key="3">
    <source>
        <dbReference type="ARBA" id="ARBA00022989"/>
    </source>
</evidence>
<feature type="transmembrane region" description="Helical" evidence="6">
    <location>
        <begin position="92"/>
        <end position="113"/>
    </location>
</feature>
<name>A0AA40ERM8_9PEZI</name>
<sequence>MPISPRTVSDATRFTATTPHADSKSSRFSKPGSPTSIPPSRGPGGNPIRLETPDEKVARLRAAHQRAKLANVSKLEQYLAVGRSLADKGHRLSVMALIGFSGLGVVATVYTFYDMMILNRKRKVEWIETQKQIEADELAQARLAYMTGKADEDQIALVEEVMERERQQGMTGGKTSFFEKLPSGFAPAAAAVGTAEKQQPSVTEVVSWPSSSSSTTTERVPAEQQQETQQQEETTTQQQQQQKKGLWTWLTANLKKEEEGDDAMSNERRLGWESLSEEDDGTGVRDSDLVRASEGRGVAKNLKEKAKEAFEKEKENERRGGELDRIGLEEGEKNKKKKGWFW</sequence>
<organism evidence="7 8">
    <name type="scientific">Apiosordaria backusii</name>
    <dbReference type="NCBI Taxonomy" id="314023"/>
    <lineage>
        <taxon>Eukaryota</taxon>
        <taxon>Fungi</taxon>
        <taxon>Dikarya</taxon>
        <taxon>Ascomycota</taxon>
        <taxon>Pezizomycotina</taxon>
        <taxon>Sordariomycetes</taxon>
        <taxon>Sordariomycetidae</taxon>
        <taxon>Sordariales</taxon>
        <taxon>Lasiosphaeriaceae</taxon>
        <taxon>Apiosordaria</taxon>
    </lineage>
</organism>
<keyword evidence="4 6" id="KW-0472">Membrane</keyword>
<keyword evidence="2 6" id="KW-0812">Transmembrane</keyword>
<keyword evidence="8" id="KW-1185">Reference proteome</keyword>
<evidence type="ECO:0000256" key="1">
    <source>
        <dbReference type="ARBA" id="ARBA00004167"/>
    </source>
</evidence>
<proteinExistence type="predicted"/>
<dbReference type="Proteomes" id="UP001172159">
    <property type="component" value="Unassembled WGS sequence"/>
</dbReference>
<dbReference type="EMBL" id="JAUKTV010000002">
    <property type="protein sequence ID" value="KAK0744267.1"/>
    <property type="molecule type" value="Genomic_DNA"/>
</dbReference>
<feature type="region of interest" description="Disordered" evidence="5">
    <location>
        <begin position="191"/>
        <end position="242"/>
    </location>
</feature>
<feature type="compositionally biased region" description="Low complexity" evidence="5">
    <location>
        <begin position="200"/>
        <end position="242"/>
    </location>
</feature>
<accession>A0AA40ERM8</accession>
<gene>
    <name evidence="7" type="ORF">B0T21DRAFT_357502</name>
</gene>
<dbReference type="AlphaFoldDB" id="A0AA40ERM8"/>
<comment type="subcellular location">
    <subcellularLocation>
        <location evidence="1">Membrane</location>
        <topology evidence="1">Single-pass membrane protein</topology>
    </subcellularLocation>
</comment>
<evidence type="ECO:0000256" key="6">
    <source>
        <dbReference type="SAM" id="Phobius"/>
    </source>
</evidence>
<feature type="compositionally biased region" description="Polar residues" evidence="5">
    <location>
        <begin position="1"/>
        <end position="35"/>
    </location>
</feature>
<keyword evidence="3 6" id="KW-1133">Transmembrane helix</keyword>
<feature type="region of interest" description="Disordered" evidence="5">
    <location>
        <begin position="1"/>
        <end position="49"/>
    </location>
</feature>
<dbReference type="InterPro" id="IPR029208">
    <property type="entry name" value="COX14"/>
</dbReference>
<feature type="compositionally biased region" description="Basic and acidic residues" evidence="5">
    <location>
        <begin position="309"/>
        <end position="333"/>
    </location>
</feature>
<evidence type="ECO:0000256" key="4">
    <source>
        <dbReference type="ARBA" id="ARBA00023136"/>
    </source>
</evidence>